<reference key="1">
    <citation type="journal article" date="2019" name="Genes (Basel)">
        <title>A High-Quality De novo Genome Assembly from a Single Mosquito Using PacBio Sequencing.</title>
        <authorList>
            <person name="Kingan S.B."/>
            <person name="Heaton H."/>
            <person name="Cudini J."/>
            <person name="Lambert C.C."/>
            <person name="Baybayan P."/>
            <person name="Galvin B.D."/>
            <person name="Durbin R."/>
            <person name="Korlach J."/>
            <person name="Lawniczak M.K.N."/>
        </authorList>
    </citation>
    <scope>NUCLEOTIDE SEQUENCE [LARGE SCALE GENOMIC DNA]</scope>
    <source>
        <strain>Mali-NIH</strain>
    </source>
</reference>
<sequence>MFFIMFSDDDEIQEKRDLRNKRRILRKKADPFKLSDTAFLQCFRVTKPIFSFILEKIEPQLECIKSNGVSAKIKLAACLIFFGEGRYQHGTGQDFHVAMAQTTFSNTLRDLIPPLITLLGDWIQLNMTESERMEAKQYFFERSGISDVVMCVDGTHIRIVKPKYRPLRYINRKNYYSLNAMIVCDHKYRIRAADARFAGSHHDAYISSVSPIRKHFRDLHSSGITDKLLGDAGYPSEPWLITPNRNPDSGTQESIFNTFHARGRNIVERTIGILKSKFRCLLGADGRLNYSPKKCTNIINICCALHNICIENNIGWQQNLDEMFLFRND</sequence>
<reference evidence="14" key="2">
    <citation type="submission" date="2020-05" db="UniProtKB">
        <authorList>
            <consortium name="EnsemblMetazoa"/>
        </authorList>
    </citation>
    <scope>IDENTIFICATION</scope>
    <source>
        <strain evidence="14">Ngousso</strain>
    </source>
</reference>
<dbReference type="PANTHER" id="PTHR22930:SF289">
    <property type="entry name" value="DDE TNP4 DOMAIN-CONTAINING PROTEIN-RELATED"/>
    <property type="match status" value="1"/>
</dbReference>
<dbReference type="PANTHER" id="PTHR22930">
    <property type="match status" value="1"/>
</dbReference>
<evidence type="ECO:0000256" key="5">
    <source>
        <dbReference type="ARBA" id="ARBA00015519"/>
    </source>
</evidence>
<evidence type="ECO:0000256" key="3">
    <source>
        <dbReference type="ARBA" id="ARBA00004496"/>
    </source>
</evidence>
<evidence type="ECO:0000256" key="9">
    <source>
        <dbReference type="ARBA" id="ARBA00022801"/>
    </source>
</evidence>
<evidence type="ECO:0000256" key="10">
    <source>
        <dbReference type="ARBA" id="ARBA00023242"/>
    </source>
</evidence>
<dbReference type="VEuPathDB" id="VectorBase:ACON029801"/>
<evidence type="ECO:0000256" key="12">
    <source>
        <dbReference type="ARBA" id="ARBA00045850"/>
    </source>
</evidence>
<evidence type="ECO:0000313" key="15">
    <source>
        <dbReference type="Proteomes" id="UP001105220"/>
    </source>
</evidence>
<keyword evidence="10" id="KW-0539">Nucleus</keyword>
<dbReference type="VEuPathDB" id="VectorBase:ACON2_042664"/>
<dbReference type="Proteomes" id="UP001105220">
    <property type="component" value="Unplaced"/>
</dbReference>
<keyword evidence="8" id="KW-0479">Metal-binding</keyword>
<dbReference type="GO" id="GO:0046872">
    <property type="term" value="F:metal ion binding"/>
    <property type="evidence" value="ECO:0007669"/>
    <property type="project" value="UniProtKB-KW"/>
</dbReference>
<dbReference type="GO" id="GO:0005737">
    <property type="term" value="C:cytoplasm"/>
    <property type="evidence" value="ECO:0007669"/>
    <property type="project" value="UniProtKB-SubCell"/>
</dbReference>
<evidence type="ECO:0000256" key="11">
    <source>
        <dbReference type="ARBA" id="ARBA00030126"/>
    </source>
</evidence>
<dbReference type="AlphaFoldDB" id="A0A6E8WEA3"/>
<evidence type="ECO:0000256" key="6">
    <source>
        <dbReference type="ARBA" id="ARBA00022490"/>
    </source>
</evidence>
<dbReference type="PRINTS" id="PR02086">
    <property type="entry name" value="PUTNUCHARBI1"/>
</dbReference>
<proteinExistence type="inferred from homology"/>
<dbReference type="Pfam" id="PF13359">
    <property type="entry name" value="DDE_Tnp_4"/>
    <property type="match status" value="1"/>
</dbReference>
<protein>
    <recommendedName>
        <fullName evidence="5">Putative nuclease HARBI1</fullName>
    </recommendedName>
    <alternativeName>
        <fullName evidence="11">Harbinger transposase-derived nuclease</fullName>
    </alternativeName>
</protein>
<dbReference type="GO" id="GO:0005634">
    <property type="term" value="C:nucleus"/>
    <property type="evidence" value="ECO:0007669"/>
    <property type="project" value="UniProtKB-SubCell"/>
</dbReference>
<evidence type="ECO:0000256" key="8">
    <source>
        <dbReference type="ARBA" id="ARBA00022723"/>
    </source>
</evidence>
<organism evidence="14 15">
    <name type="scientific">Anopheles coluzzii</name>
    <name type="common">African malaria mosquito</name>
    <dbReference type="NCBI Taxonomy" id="1518534"/>
    <lineage>
        <taxon>Eukaryota</taxon>
        <taxon>Metazoa</taxon>
        <taxon>Ecdysozoa</taxon>
        <taxon>Arthropoda</taxon>
        <taxon>Hexapoda</taxon>
        <taxon>Insecta</taxon>
        <taxon>Pterygota</taxon>
        <taxon>Neoptera</taxon>
        <taxon>Endopterygota</taxon>
        <taxon>Diptera</taxon>
        <taxon>Nematocera</taxon>
        <taxon>Culicoidea</taxon>
        <taxon>Culicidae</taxon>
        <taxon>Anophelinae</taxon>
        <taxon>Anopheles</taxon>
    </lineage>
</organism>
<evidence type="ECO:0000313" key="14">
    <source>
        <dbReference type="EnsemblMetazoa" id="ACON029801-PA"/>
    </source>
</evidence>
<keyword evidence="9" id="KW-0378">Hydrolase</keyword>
<keyword evidence="15" id="KW-1185">Reference proteome</keyword>
<comment type="subcellular location">
    <subcellularLocation>
        <location evidence="3">Cytoplasm</location>
    </subcellularLocation>
    <subcellularLocation>
        <location evidence="2">Nucleus</location>
    </subcellularLocation>
</comment>
<evidence type="ECO:0000259" key="13">
    <source>
        <dbReference type="Pfam" id="PF13359"/>
    </source>
</evidence>
<comment type="cofactor">
    <cofactor evidence="1">
        <name>a divalent metal cation</name>
        <dbReference type="ChEBI" id="CHEBI:60240"/>
    </cofactor>
</comment>
<comment type="similarity">
    <text evidence="4">Belongs to the HARBI1 family.</text>
</comment>
<dbReference type="InterPro" id="IPR027806">
    <property type="entry name" value="HARBI1_dom"/>
</dbReference>
<evidence type="ECO:0000256" key="1">
    <source>
        <dbReference type="ARBA" id="ARBA00001968"/>
    </source>
</evidence>
<dbReference type="EnsemblMetazoa" id="ACON029801-RA">
    <property type="protein sequence ID" value="ACON029801-PA"/>
    <property type="gene ID" value="ACON029801"/>
</dbReference>
<dbReference type="VEuPathDB" id="VectorBase:ACMO_009204"/>
<feature type="domain" description="DDE Tnp4" evidence="13">
    <location>
        <begin position="152"/>
        <end position="307"/>
    </location>
</feature>
<comment type="function">
    <text evidence="12">Transposase-derived protein that may have nuclease activity. Does not have transposase activity.</text>
</comment>
<keyword evidence="7" id="KW-0540">Nuclease</keyword>
<evidence type="ECO:0000256" key="2">
    <source>
        <dbReference type="ARBA" id="ARBA00004123"/>
    </source>
</evidence>
<dbReference type="GO" id="GO:0016787">
    <property type="term" value="F:hydrolase activity"/>
    <property type="evidence" value="ECO:0007669"/>
    <property type="project" value="UniProtKB-KW"/>
</dbReference>
<dbReference type="GO" id="GO:0004518">
    <property type="term" value="F:nuclease activity"/>
    <property type="evidence" value="ECO:0007669"/>
    <property type="project" value="UniProtKB-KW"/>
</dbReference>
<dbReference type="InterPro" id="IPR045249">
    <property type="entry name" value="HARBI1-like"/>
</dbReference>
<accession>A0A6E8WEA3</accession>
<evidence type="ECO:0000256" key="7">
    <source>
        <dbReference type="ARBA" id="ARBA00022722"/>
    </source>
</evidence>
<dbReference type="InterPro" id="IPR026103">
    <property type="entry name" value="HARBI1_animal"/>
</dbReference>
<name>A0A6E8WEA3_ANOCL</name>
<evidence type="ECO:0000256" key="4">
    <source>
        <dbReference type="ARBA" id="ARBA00006958"/>
    </source>
</evidence>
<keyword evidence="6" id="KW-0963">Cytoplasm</keyword>